<sequence>MMLKFYRYAKDIIYFLCFAYIILGRWSIFGEDITLIEAVSTEILFFPCMMLISLFYFYYRYYTNAFISTRLNGLGDCEHVKSLLKESVKLSLWQIMLILLLSFDNVTFQHKTVLFSIVLVIISTYCALVALYFIFYRLFRNYYIPFLLMSVVIVLYKIIVTWWYMYGNYSVTNPDISQNVLLIIVNGMICLSCFINMKLRKGRIKMLEKISMLKKYIIYFLLEIISLYLLKGSVMNPASYAFNDLFFMFPAEQFLRFLVWVFPKLYIFYMIFNKFYHHYRYNLLFYIVRIKNKTRWMTGIILDDLKDIVIFSIIKLLCTSLIFGFMPEMIVSSLMYVLYLMMFSFVLYTLYLGIKKIEVFNGFLAVYMFAGLMISYLGIETLYFWIQDFHWINDLIYIIGIVVLYMVDVWMLSKDEYYG</sequence>
<feature type="transmembrane region" description="Helical" evidence="1">
    <location>
        <begin position="142"/>
        <end position="164"/>
    </location>
</feature>
<proteinExistence type="predicted"/>
<dbReference type="Proteomes" id="UP001529275">
    <property type="component" value="Unassembled WGS sequence"/>
</dbReference>
<comment type="caution">
    <text evidence="2">The sequence shown here is derived from an EMBL/GenBank/DDBJ whole genome shotgun (WGS) entry which is preliminary data.</text>
</comment>
<feature type="transmembrane region" description="Helical" evidence="1">
    <location>
        <begin position="114"/>
        <end position="135"/>
    </location>
</feature>
<keyword evidence="1" id="KW-0812">Transmembrane</keyword>
<keyword evidence="3" id="KW-1185">Reference proteome</keyword>
<feature type="transmembrane region" description="Helical" evidence="1">
    <location>
        <begin position="308"/>
        <end position="327"/>
    </location>
</feature>
<reference evidence="3" key="1">
    <citation type="submission" date="2023-06" db="EMBL/GenBank/DDBJ databases">
        <title>Identification and characterization of horizontal gene transfer across gut microbiota members of farm animals based on homology search.</title>
        <authorList>
            <person name="Zeman M."/>
            <person name="Kubasova T."/>
            <person name="Jahodarova E."/>
            <person name="Nykrynova M."/>
            <person name="Rychlik I."/>
        </authorList>
    </citation>
    <scope>NUCLEOTIDE SEQUENCE [LARGE SCALE GENOMIC DNA]</scope>
    <source>
        <strain evidence="3">ET341</strain>
    </source>
</reference>
<accession>A0ABT7UFW1</accession>
<feature type="transmembrane region" description="Helical" evidence="1">
    <location>
        <begin position="364"/>
        <end position="386"/>
    </location>
</feature>
<evidence type="ECO:0000313" key="3">
    <source>
        <dbReference type="Proteomes" id="UP001529275"/>
    </source>
</evidence>
<organism evidence="2 3">
    <name type="scientific">Massilimicrobiota timonensis</name>
    <dbReference type="NCBI Taxonomy" id="1776392"/>
    <lineage>
        <taxon>Bacteria</taxon>
        <taxon>Bacillati</taxon>
        <taxon>Bacillota</taxon>
        <taxon>Erysipelotrichia</taxon>
        <taxon>Erysipelotrichales</taxon>
        <taxon>Erysipelotrichaceae</taxon>
        <taxon>Massilimicrobiota</taxon>
    </lineage>
</organism>
<keyword evidence="1" id="KW-1133">Transmembrane helix</keyword>
<name>A0ABT7UFW1_9FIRM</name>
<evidence type="ECO:0000256" key="1">
    <source>
        <dbReference type="SAM" id="Phobius"/>
    </source>
</evidence>
<dbReference type="EMBL" id="JAUDCK010000001">
    <property type="protein sequence ID" value="MDM8194837.1"/>
    <property type="molecule type" value="Genomic_DNA"/>
</dbReference>
<protein>
    <submittedName>
        <fullName evidence="2">Uncharacterized protein</fullName>
    </submittedName>
</protein>
<dbReference type="RefSeq" id="WP_289527028.1">
    <property type="nucleotide sequence ID" value="NZ_JAUDCK010000001.1"/>
</dbReference>
<feature type="transmembrane region" description="Helical" evidence="1">
    <location>
        <begin position="176"/>
        <end position="195"/>
    </location>
</feature>
<feature type="transmembrane region" description="Helical" evidence="1">
    <location>
        <begin position="392"/>
        <end position="412"/>
    </location>
</feature>
<feature type="transmembrane region" description="Helical" evidence="1">
    <location>
        <begin position="35"/>
        <end position="59"/>
    </location>
</feature>
<evidence type="ECO:0000313" key="2">
    <source>
        <dbReference type="EMBL" id="MDM8194837.1"/>
    </source>
</evidence>
<keyword evidence="1" id="KW-0472">Membrane</keyword>
<feature type="transmembrane region" description="Helical" evidence="1">
    <location>
        <begin position="333"/>
        <end position="352"/>
    </location>
</feature>
<gene>
    <name evidence="2" type="ORF">QUV98_00700</name>
</gene>
<feature type="transmembrane region" description="Helical" evidence="1">
    <location>
        <begin position="254"/>
        <end position="272"/>
    </location>
</feature>
<feature type="transmembrane region" description="Helical" evidence="1">
    <location>
        <begin position="216"/>
        <end position="234"/>
    </location>
</feature>
<feature type="transmembrane region" description="Helical" evidence="1">
    <location>
        <begin position="90"/>
        <end position="108"/>
    </location>
</feature>
<feature type="transmembrane region" description="Helical" evidence="1">
    <location>
        <begin position="12"/>
        <end position="29"/>
    </location>
</feature>